<sequence length="206" mass="24294">MKLTDFLTHKKFGQCKNIDIESNKIVFNDIKTILPLNNWQYADLSEFDNFISKYSFPQKEEFKKKDRNAVRDCFPKPQILLKKNGQNDIRIALALYPKKTLTGNTLLHLRSINKYEQMEIRYFLKFTSAPINEPKIQKRGFYEFCQSSDILFDYDFIEDSKVNSARLRIITFGFNDYVLLLFAFDRNETLDQSELESLAESFKSCA</sequence>
<name>A0AA96EWY9_9FLAO</name>
<dbReference type="KEGG" id="fcj:RN605_05235"/>
<gene>
    <name evidence="2" type="ORF">RN605_05235</name>
    <name evidence="1" type="ORF">RN608_11935</name>
</gene>
<keyword evidence="3" id="KW-1185">Reference proteome</keyword>
<dbReference type="EMBL" id="CP134890">
    <property type="protein sequence ID" value="WNM22764.1"/>
    <property type="molecule type" value="Genomic_DNA"/>
</dbReference>
<evidence type="ECO:0000313" key="3">
    <source>
        <dbReference type="Proteomes" id="UP001304515"/>
    </source>
</evidence>
<dbReference type="EMBL" id="CP134878">
    <property type="protein sequence ID" value="WNM18713.1"/>
    <property type="molecule type" value="Genomic_DNA"/>
</dbReference>
<dbReference type="RefSeq" id="WP_313322840.1">
    <property type="nucleotide sequence ID" value="NZ_CP134878.1"/>
</dbReference>
<proteinExistence type="predicted"/>
<protein>
    <submittedName>
        <fullName evidence="1">Uncharacterized protein</fullName>
    </submittedName>
</protein>
<accession>A0AA96EWY9</accession>
<reference evidence="1 3" key="1">
    <citation type="submission" date="2023-09" db="EMBL/GenBank/DDBJ databases">
        <title>Flavobacterium sp. a novel bacteria isolate from Pepper rhizosphere.</title>
        <authorList>
            <person name="Peng Y."/>
            <person name="Lee J."/>
        </authorList>
    </citation>
    <scope>NUCLEOTIDE SEQUENCE</scope>
    <source>
        <strain evidence="1">PMR2A8</strain>
        <strain evidence="2 3">PMTSA4</strain>
    </source>
</reference>
<evidence type="ECO:0000313" key="2">
    <source>
        <dbReference type="EMBL" id="WNM22764.1"/>
    </source>
</evidence>
<dbReference type="Proteomes" id="UP001304515">
    <property type="component" value="Chromosome"/>
</dbReference>
<dbReference type="AlphaFoldDB" id="A0AA96EWY9"/>
<evidence type="ECO:0000313" key="1">
    <source>
        <dbReference type="EMBL" id="WNM18713.1"/>
    </source>
</evidence>
<accession>A0AA96F250</accession>
<organism evidence="1">
    <name type="scientific">Flavobacterium capsici</name>
    <dbReference type="NCBI Taxonomy" id="3075618"/>
    <lineage>
        <taxon>Bacteria</taxon>
        <taxon>Pseudomonadati</taxon>
        <taxon>Bacteroidota</taxon>
        <taxon>Flavobacteriia</taxon>
        <taxon>Flavobacteriales</taxon>
        <taxon>Flavobacteriaceae</taxon>
        <taxon>Flavobacterium</taxon>
    </lineage>
</organism>